<evidence type="ECO:0000313" key="2">
    <source>
        <dbReference type="Proteomes" id="UP000321638"/>
    </source>
</evidence>
<sequence>MHEDQAAHSVEGDRRASSLDGIWRMEWGLVGSDDGGFGGIPFAVLVQRRRACGIDRRGVLLTAVFGRQTEDSVEVAAWSDTAVVDVDHVLRPADGIHVRQEQSYRGRLDVVRQSGLLRLVGTISHGGKAFNVRLELVGALP</sequence>
<organism evidence="1 2">
    <name type="scientific">Vineibacter terrae</name>
    <dbReference type="NCBI Taxonomy" id="2586908"/>
    <lineage>
        <taxon>Bacteria</taxon>
        <taxon>Pseudomonadati</taxon>
        <taxon>Pseudomonadota</taxon>
        <taxon>Alphaproteobacteria</taxon>
        <taxon>Hyphomicrobiales</taxon>
        <taxon>Vineibacter</taxon>
    </lineage>
</organism>
<protein>
    <submittedName>
        <fullName evidence="1">Uncharacterized protein</fullName>
    </submittedName>
</protein>
<gene>
    <name evidence="1" type="ORF">FHP25_19950</name>
</gene>
<dbReference type="RefSeq" id="WP_147848729.1">
    <property type="nucleotide sequence ID" value="NZ_VDUZ01000023.1"/>
</dbReference>
<dbReference type="AlphaFoldDB" id="A0A5C8PIP6"/>
<name>A0A5C8PIP6_9HYPH</name>
<reference evidence="1 2" key="1">
    <citation type="submission" date="2019-06" db="EMBL/GenBank/DDBJ databases">
        <title>New taxonomy in bacterial strain CC-CFT640, isolated from vineyard.</title>
        <authorList>
            <person name="Lin S.-Y."/>
            <person name="Tsai C.-F."/>
            <person name="Young C.-C."/>
        </authorList>
    </citation>
    <scope>NUCLEOTIDE SEQUENCE [LARGE SCALE GENOMIC DNA]</scope>
    <source>
        <strain evidence="1 2">CC-CFT640</strain>
    </source>
</reference>
<comment type="caution">
    <text evidence="1">The sequence shown here is derived from an EMBL/GenBank/DDBJ whole genome shotgun (WGS) entry which is preliminary data.</text>
</comment>
<accession>A0A5C8PIP6</accession>
<dbReference type="EMBL" id="VDUZ01000023">
    <property type="protein sequence ID" value="TXL73685.1"/>
    <property type="molecule type" value="Genomic_DNA"/>
</dbReference>
<evidence type="ECO:0000313" key="1">
    <source>
        <dbReference type="EMBL" id="TXL73685.1"/>
    </source>
</evidence>
<proteinExistence type="predicted"/>
<keyword evidence="2" id="KW-1185">Reference proteome</keyword>
<dbReference type="Proteomes" id="UP000321638">
    <property type="component" value="Unassembled WGS sequence"/>
</dbReference>